<name>A0A9Q0N8Q1_9DIPT</name>
<dbReference type="OrthoDB" id="9972551at2759"/>
<keyword evidence="2" id="KW-1185">Reference proteome</keyword>
<reference evidence="1" key="1">
    <citation type="submission" date="2022-07" db="EMBL/GenBank/DDBJ databases">
        <authorList>
            <person name="Trinca V."/>
            <person name="Uliana J.V.C."/>
            <person name="Torres T.T."/>
            <person name="Ward R.J."/>
            <person name="Monesi N."/>
        </authorList>
    </citation>
    <scope>NUCLEOTIDE SEQUENCE</scope>
    <source>
        <strain evidence="1">HSMRA1968</strain>
        <tissue evidence="1">Whole embryos</tissue>
    </source>
</reference>
<organism evidence="1 2">
    <name type="scientific">Pseudolycoriella hygida</name>
    <dbReference type="NCBI Taxonomy" id="35572"/>
    <lineage>
        <taxon>Eukaryota</taxon>
        <taxon>Metazoa</taxon>
        <taxon>Ecdysozoa</taxon>
        <taxon>Arthropoda</taxon>
        <taxon>Hexapoda</taxon>
        <taxon>Insecta</taxon>
        <taxon>Pterygota</taxon>
        <taxon>Neoptera</taxon>
        <taxon>Endopterygota</taxon>
        <taxon>Diptera</taxon>
        <taxon>Nematocera</taxon>
        <taxon>Sciaroidea</taxon>
        <taxon>Sciaridae</taxon>
        <taxon>Pseudolycoriella</taxon>
    </lineage>
</organism>
<comment type="caution">
    <text evidence="1">The sequence shown here is derived from an EMBL/GenBank/DDBJ whole genome shotgun (WGS) entry which is preliminary data.</text>
</comment>
<dbReference type="EMBL" id="WJQU01000001">
    <property type="protein sequence ID" value="KAJ6645842.1"/>
    <property type="molecule type" value="Genomic_DNA"/>
</dbReference>
<evidence type="ECO:0000313" key="2">
    <source>
        <dbReference type="Proteomes" id="UP001151699"/>
    </source>
</evidence>
<protein>
    <recommendedName>
        <fullName evidence="3">Lectin</fullName>
    </recommendedName>
</protein>
<dbReference type="Proteomes" id="UP001151699">
    <property type="component" value="Chromosome A"/>
</dbReference>
<evidence type="ECO:0000313" key="1">
    <source>
        <dbReference type="EMBL" id="KAJ6645842.1"/>
    </source>
</evidence>
<proteinExistence type="predicted"/>
<accession>A0A9Q0N8Q1</accession>
<feature type="non-terminal residue" evidence="1">
    <location>
        <position position="214"/>
    </location>
</feature>
<sequence length="214" mass="23920">MVHWFTDGSTGFTINGNVVTFDDEKGDNNIHNAMWLEGDGVSSGKHYWKIQFPTLADSAGVGLTSKNLFKKGYACKAIVYFGSATCTKQWAIPDDYVGGTGIEGNWKLVKLQSYGVLVDLPAKQDDGAWRKYLFAHALLTQGPFEYMNVEYLIAELMQIGINSIDVDANKNLLVESDHTFSTWTRIDPPPQPSTFVGDPFEQKHYMSNKNKHGR</sequence>
<dbReference type="AlphaFoldDB" id="A0A9Q0N8Q1"/>
<gene>
    <name evidence="1" type="ORF">Bhyg_01051</name>
</gene>
<evidence type="ECO:0008006" key="3">
    <source>
        <dbReference type="Google" id="ProtNLM"/>
    </source>
</evidence>